<protein>
    <submittedName>
        <fullName evidence="1">Uncharacterized protein</fullName>
    </submittedName>
</protein>
<sequence>CFTASGWQYGKMTGCGAKLQREATMTEGFCTGGEKEMDDPLTSLLYVEGEICPRCDATAREGDVSLPASEILPDRYCRKCELSFSIIPTTKEEKLVVFLLGYHEEKCPLPTSYKYHPEHLLFRGCNCIARFAMDMLISNCSWGK</sequence>
<proteinExistence type="predicted"/>
<reference evidence="1" key="1">
    <citation type="journal article" date="2015" name="Nature">
        <title>Complex archaea that bridge the gap between prokaryotes and eukaryotes.</title>
        <authorList>
            <person name="Spang A."/>
            <person name="Saw J.H."/>
            <person name="Jorgensen S.L."/>
            <person name="Zaremba-Niedzwiedzka K."/>
            <person name="Martijn J."/>
            <person name="Lind A.E."/>
            <person name="van Eijk R."/>
            <person name="Schleper C."/>
            <person name="Guy L."/>
            <person name="Ettema T.J."/>
        </authorList>
    </citation>
    <scope>NUCLEOTIDE SEQUENCE</scope>
</reference>
<comment type="caution">
    <text evidence="1">The sequence shown here is derived from an EMBL/GenBank/DDBJ whole genome shotgun (WGS) entry which is preliminary data.</text>
</comment>
<dbReference type="AlphaFoldDB" id="A0A0F9JD01"/>
<gene>
    <name evidence="1" type="ORF">LCGC14_1544670</name>
</gene>
<accession>A0A0F9JD01</accession>
<organism evidence="1">
    <name type="scientific">marine sediment metagenome</name>
    <dbReference type="NCBI Taxonomy" id="412755"/>
    <lineage>
        <taxon>unclassified sequences</taxon>
        <taxon>metagenomes</taxon>
        <taxon>ecological metagenomes</taxon>
    </lineage>
</organism>
<dbReference type="EMBL" id="LAZR01011730">
    <property type="protein sequence ID" value="KKM60166.1"/>
    <property type="molecule type" value="Genomic_DNA"/>
</dbReference>
<evidence type="ECO:0000313" key="1">
    <source>
        <dbReference type="EMBL" id="KKM60166.1"/>
    </source>
</evidence>
<feature type="non-terminal residue" evidence="1">
    <location>
        <position position="1"/>
    </location>
</feature>
<name>A0A0F9JD01_9ZZZZ</name>